<dbReference type="KEGG" id="mng:MNEG_4517"/>
<protein>
    <submittedName>
        <fullName evidence="2">Uncharacterized protein</fullName>
    </submittedName>
</protein>
<keyword evidence="3" id="KW-1185">Reference proteome</keyword>
<dbReference type="PROSITE" id="PS51257">
    <property type="entry name" value="PROKAR_LIPOPROTEIN"/>
    <property type="match status" value="1"/>
</dbReference>
<dbReference type="Proteomes" id="UP000054498">
    <property type="component" value="Unassembled WGS sequence"/>
</dbReference>
<dbReference type="EMBL" id="KK100849">
    <property type="protein sequence ID" value="KIZ03442.1"/>
    <property type="molecule type" value="Genomic_DNA"/>
</dbReference>
<organism evidence="2 3">
    <name type="scientific">Monoraphidium neglectum</name>
    <dbReference type="NCBI Taxonomy" id="145388"/>
    <lineage>
        <taxon>Eukaryota</taxon>
        <taxon>Viridiplantae</taxon>
        <taxon>Chlorophyta</taxon>
        <taxon>core chlorophytes</taxon>
        <taxon>Chlorophyceae</taxon>
        <taxon>CS clade</taxon>
        <taxon>Sphaeropleales</taxon>
        <taxon>Selenastraceae</taxon>
        <taxon>Monoraphidium</taxon>
    </lineage>
</organism>
<evidence type="ECO:0000313" key="2">
    <source>
        <dbReference type="EMBL" id="KIZ03442.1"/>
    </source>
</evidence>
<accession>A0A0D2MSM9</accession>
<evidence type="ECO:0000256" key="1">
    <source>
        <dbReference type="SAM" id="SignalP"/>
    </source>
</evidence>
<keyword evidence="1" id="KW-0732">Signal</keyword>
<gene>
    <name evidence="2" type="ORF">MNEG_4517</name>
</gene>
<dbReference type="OrthoDB" id="558123at2759"/>
<name>A0A0D2MSM9_9CHLO</name>
<evidence type="ECO:0000313" key="3">
    <source>
        <dbReference type="Proteomes" id="UP000054498"/>
    </source>
</evidence>
<feature type="chain" id="PRO_5002247509" evidence="1">
    <location>
        <begin position="22"/>
        <end position="347"/>
    </location>
</feature>
<dbReference type="AlphaFoldDB" id="A0A0D2MSM9"/>
<feature type="signal peptide" evidence="1">
    <location>
        <begin position="1"/>
        <end position="21"/>
    </location>
</feature>
<sequence>MRRAALAVTVLLAACALPARAALVCQQFTATLAQGTGGGCISTTVSQDALWTATNGTTNATATFFGPQPTSTPVGGKLNYVFLAGTNYNFTVTGSDRSSCTGTAKITPCTPVCKDIEVNVTATSATSACTVSIGASIFDTSATGFFDIGSLGTTATTALLTAVNGTLLAAPQAYPQGTYSVQAQVNYPNGRTARSDACTITVTDITKYGPPVLNTTNTCFYLNDTKLTNIDIPVTLLASTPAGNKCRNIRVVATACTPEFKNKGRTKRLCLPVFSAGSATRPIPATAVDILKKNFQKNPQPITVTLNTFDLNGQLGDASVDTANVVVYRSKPKAAIAANCIPVFNRI</sequence>
<proteinExistence type="predicted"/>
<reference evidence="2 3" key="1">
    <citation type="journal article" date="2013" name="BMC Genomics">
        <title>Reconstruction of the lipid metabolism for the microalga Monoraphidium neglectum from its genome sequence reveals characteristics suitable for biofuel production.</title>
        <authorList>
            <person name="Bogen C."/>
            <person name="Al-Dilaimi A."/>
            <person name="Albersmeier A."/>
            <person name="Wichmann J."/>
            <person name="Grundmann M."/>
            <person name="Rupp O."/>
            <person name="Lauersen K.J."/>
            <person name="Blifernez-Klassen O."/>
            <person name="Kalinowski J."/>
            <person name="Goesmann A."/>
            <person name="Mussgnug J.H."/>
            <person name="Kruse O."/>
        </authorList>
    </citation>
    <scope>NUCLEOTIDE SEQUENCE [LARGE SCALE GENOMIC DNA]</scope>
    <source>
        <strain evidence="2 3">SAG 48.87</strain>
    </source>
</reference>
<dbReference type="RefSeq" id="XP_013902461.1">
    <property type="nucleotide sequence ID" value="XM_014047007.1"/>
</dbReference>
<dbReference type="GeneID" id="25737394"/>